<organism evidence="8 9">
    <name type="scientific">Phytophthora ramorum</name>
    <name type="common">Sudden oak death agent</name>
    <dbReference type="NCBI Taxonomy" id="164328"/>
    <lineage>
        <taxon>Eukaryota</taxon>
        <taxon>Sar</taxon>
        <taxon>Stramenopiles</taxon>
        <taxon>Oomycota</taxon>
        <taxon>Peronosporomycetes</taxon>
        <taxon>Peronosporales</taxon>
        <taxon>Peronosporaceae</taxon>
        <taxon>Phytophthora</taxon>
    </lineage>
</organism>
<sequence>MSSSKSPSSGLVALVAASTPAKSSGIMAQKKEQSKSFTSPSFLSPEPAPNAQKPQNKFTLSARKAKPAKRPLGAHQGLSMPSTHHKTLDKKAKKLKLKERGLKPNKSTQDRVGLLKAAHVLEDISNRKNTDKPRSSGVHKAAGASSTLSHDPTRKLEFPTPIKSSKKAKETGPQPVESSSSSSSSSDESGYSSDEAEVTFDAATIGNLRVVREALAQSPALSTASSSSGMPPVGLEYQFFVSSTVSSVAVAPNGKFLVVGFYNGMVYLYPLTKDSLVFRRGVLLDQIMPRGMYTQIMVTVSIPEDGKFIFAGVYRGSTEIRAFEVDSITLPSPTDLPQSNGAASSSLLTTGDSDDDSMDEDEDGASAFGLPTAKVISHTYSDAKLKGFAAAKSLYLKGSKRTEYRLLCGIGIKNVHMWRFHQQKTENGLEWNWECVFDKQTNGISLEFISFHPTIANQFISKSEHQNVRIWHLEEEYDASDDSVTIKKKSHTDVKQTTDTVAVYGDYAYGGGESLAVVDLQSASRMDLDLPLSEKEQRAQREAAIKSRNATSLRAWNPRGSRRRGAEDTSAQRHMRTVSKVAGQDASPFTVGMCSDGSVFFHEPKKETGIATPLDYIEGYEQFFVDPSLDFQAQFSDLTRVNTSGLLAVLPLPKTEKEKWMVVAANQDQILVRSLDAFLHRNQQKKEYSQVKSDLRNVMRDLGKSSSDESDSTSDSDVGEKHAVKDKRHKKHEKVGHKRSRQEMSSKASQESGRSVKTKRSRQESEKSTSATEAAAEKKKLPVKTQKKSTKAKQLSVDDQTKASDNMAAVTTPKHGRNADKMSASTDSPVVSISSSSGSSNPNTPEQPGLSRVERQLLALKELQWTPPPASAAKARTDNQEDLTDSAVDAAAVLAQLGSNTNKAEDKSKTSGKKAGHRMKVQALFIDEEDSENKENSDVLKSKTESETKSSSTKKPVPATNTRGRKKSIRAEPEEQDEPVKQAPEDNQVEAAKSAEEEDEDAELDVELEQLEQYEPEFVSVPLVSDKGSLLAATMYQYAGPGSPVAVADSDVEADIAATSSEQTSLLLHFSRQNERIKMNFLAERERIYKHPDCSCASSHPHSKKSSSAANWRRNVAHDYLKRKQLKRRHKKQLAAKLQQLRASYGAQLQDLLAIQHMEANALRARQQFQHLRMQLRRQASKTDSTSPASPIKHATMPDHLSSACFPYPDLLS</sequence>
<feature type="compositionally biased region" description="Basic residues" evidence="7">
    <location>
        <begin position="83"/>
        <end position="97"/>
    </location>
</feature>
<dbReference type="eggNOG" id="ENOG502RG83">
    <property type="taxonomic scope" value="Eukaryota"/>
</dbReference>
<evidence type="ECO:0000256" key="3">
    <source>
        <dbReference type="ARBA" id="ARBA00022712"/>
    </source>
</evidence>
<feature type="region of interest" description="Disordered" evidence="7">
    <location>
        <begin position="702"/>
        <end position="1002"/>
    </location>
</feature>
<feature type="compositionally biased region" description="Basic residues" evidence="7">
    <location>
        <begin position="724"/>
        <end position="740"/>
    </location>
</feature>
<dbReference type="InterPro" id="IPR044670">
    <property type="entry name" value="SOFL"/>
</dbReference>
<dbReference type="Gene3D" id="2.130.10.10">
    <property type="entry name" value="YVTN repeat-like/Quinoprotein amine dehydrogenase"/>
    <property type="match status" value="1"/>
</dbReference>
<dbReference type="SUPFAM" id="SSF50978">
    <property type="entry name" value="WD40 repeat-like"/>
    <property type="match status" value="1"/>
</dbReference>
<accession>H3H0F4</accession>
<keyword evidence="4" id="KW-0932">Cytokinin signaling pathway</keyword>
<comment type="similarity">
    <text evidence="6">Belongs to the SOFL plant protein family.</text>
</comment>
<feature type="compositionally biased region" description="Low complexity" evidence="7">
    <location>
        <begin position="177"/>
        <end position="193"/>
    </location>
</feature>
<dbReference type="VEuPathDB" id="FungiDB:KRP22_13719"/>
<proteinExistence type="inferred from homology"/>
<feature type="region of interest" description="Disordered" evidence="7">
    <location>
        <begin position="1177"/>
        <end position="1199"/>
    </location>
</feature>
<reference evidence="9" key="1">
    <citation type="journal article" date="2006" name="Science">
        <title>Phytophthora genome sequences uncover evolutionary origins and mechanisms of pathogenesis.</title>
        <authorList>
            <person name="Tyler B.M."/>
            <person name="Tripathy S."/>
            <person name="Zhang X."/>
            <person name="Dehal P."/>
            <person name="Jiang R.H."/>
            <person name="Aerts A."/>
            <person name="Arredondo F.D."/>
            <person name="Baxter L."/>
            <person name="Bensasson D."/>
            <person name="Beynon J.L."/>
            <person name="Chapman J."/>
            <person name="Damasceno C.M."/>
            <person name="Dorrance A.E."/>
            <person name="Dou D."/>
            <person name="Dickerman A.W."/>
            <person name="Dubchak I.L."/>
            <person name="Garbelotto M."/>
            <person name="Gijzen M."/>
            <person name="Gordon S.G."/>
            <person name="Govers F."/>
            <person name="Grunwald N.J."/>
            <person name="Huang W."/>
            <person name="Ivors K.L."/>
            <person name="Jones R.W."/>
            <person name="Kamoun S."/>
            <person name="Krampis K."/>
            <person name="Lamour K.H."/>
            <person name="Lee M.K."/>
            <person name="McDonald W.H."/>
            <person name="Medina M."/>
            <person name="Meijer H.J."/>
            <person name="Nordberg E.K."/>
            <person name="Maclean D.J."/>
            <person name="Ospina-Giraldo M.D."/>
            <person name="Morris P.F."/>
            <person name="Phuntumart V."/>
            <person name="Putnam N.H."/>
            <person name="Rash S."/>
            <person name="Rose J.K."/>
            <person name="Sakihama Y."/>
            <person name="Salamov A.A."/>
            <person name="Savidor A."/>
            <person name="Scheuring C.F."/>
            <person name="Smith B.M."/>
            <person name="Sobral B.W."/>
            <person name="Terry A."/>
            <person name="Torto-Alalibo T.A."/>
            <person name="Win J."/>
            <person name="Xu Z."/>
            <person name="Zhang H."/>
            <person name="Grigoriev I.V."/>
            <person name="Rokhsar D.S."/>
            <person name="Boore J.L."/>
        </authorList>
    </citation>
    <scope>NUCLEOTIDE SEQUENCE [LARGE SCALE GENOMIC DNA]</scope>
    <source>
        <strain evidence="9">Pr102</strain>
    </source>
</reference>
<dbReference type="PANTHER" id="PTHR33347">
    <property type="entry name" value="OSJNBA0091C07.3 PROTEIN"/>
    <property type="match status" value="1"/>
</dbReference>
<dbReference type="VEuPathDB" id="FungiDB:KRP23_9629"/>
<keyword evidence="9" id="KW-1185">Reference proteome</keyword>
<dbReference type="InterPro" id="IPR015943">
    <property type="entry name" value="WD40/YVTN_repeat-like_dom_sf"/>
</dbReference>
<evidence type="ECO:0000256" key="4">
    <source>
        <dbReference type="ARBA" id="ARBA00022864"/>
    </source>
</evidence>
<dbReference type="GO" id="GO:0009736">
    <property type="term" value="P:cytokinin-activated signaling pathway"/>
    <property type="evidence" value="ECO:0007669"/>
    <property type="project" value="UniProtKB-KW"/>
</dbReference>
<dbReference type="PANTHER" id="PTHR33347:SF1">
    <property type="entry name" value="PROTEIN SOB FIVE-LIKE 5"/>
    <property type="match status" value="1"/>
</dbReference>
<dbReference type="InterPro" id="IPR036322">
    <property type="entry name" value="WD40_repeat_dom_sf"/>
</dbReference>
<dbReference type="GO" id="GO:0005737">
    <property type="term" value="C:cytoplasm"/>
    <property type="evidence" value="ECO:0007669"/>
    <property type="project" value="UniProtKB-SubCell"/>
</dbReference>
<reference evidence="8" key="2">
    <citation type="submission" date="2015-06" db="UniProtKB">
        <authorList>
            <consortium name="EnsemblProtists"/>
        </authorList>
    </citation>
    <scope>IDENTIFICATION</scope>
    <source>
        <strain evidence="8">Pr102</strain>
    </source>
</reference>
<dbReference type="GO" id="GO:0009691">
    <property type="term" value="P:cytokinin biosynthetic process"/>
    <property type="evidence" value="ECO:0007669"/>
    <property type="project" value="UniProtKB-KW"/>
</dbReference>
<dbReference type="Proteomes" id="UP000005238">
    <property type="component" value="Unassembled WGS sequence"/>
</dbReference>
<feature type="compositionally biased region" description="Basic and acidic residues" evidence="7">
    <location>
        <begin position="969"/>
        <end position="984"/>
    </location>
</feature>
<feature type="region of interest" description="Disordered" evidence="7">
    <location>
        <begin position="332"/>
        <end position="364"/>
    </location>
</feature>
<keyword evidence="2" id="KW-0963">Cytoplasm</keyword>
<feature type="compositionally biased region" description="Low complexity" evidence="7">
    <location>
        <begin position="823"/>
        <end position="840"/>
    </location>
</feature>
<evidence type="ECO:0000256" key="7">
    <source>
        <dbReference type="SAM" id="MobiDB-lite"/>
    </source>
</evidence>
<keyword evidence="5" id="KW-0539">Nucleus</keyword>
<feature type="compositionally biased region" description="Basic and acidic residues" evidence="7">
    <location>
        <begin position="119"/>
        <end position="134"/>
    </location>
</feature>
<comment type="subcellular location">
    <subcellularLocation>
        <location evidence="1">Cytoplasm</location>
    </subcellularLocation>
</comment>
<feature type="compositionally biased region" description="Basic residues" evidence="7">
    <location>
        <begin position="910"/>
        <end position="920"/>
    </location>
</feature>
<evidence type="ECO:0000313" key="9">
    <source>
        <dbReference type="Proteomes" id="UP000005238"/>
    </source>
</evidence>
<dbReference type="AlphaFoldDB" id="H3H0F4"/>
<dbReference type="EMBL" id="DS566089">
    <property type="status" value="NOT_ANNOTATED_CDS"/>
    <property type="molecule type" value="Genomic_DNA"/>
</dbReference>
<feature type="compositionally biased region" description="Basic residues" evidence="7">
    <location>
        <begin position="781"/>
        <end position="791"/>
    </location>
</feature>
<feature type="compositionally biased region" description="Polar residues" evidence="7">
    <location>
        <begin position="743"/>
        <end position="755"/>
    </location>
</feature>
<dbReference type="HOGENOM" id="CLU_010200_0_0_1"/>
<evidence type="ECO:0000256" key="1">
    <source>
        <dbReference type="ARBA" id="ARBA00004496"/>
    </source>
</evidence>
<feature type="region of interest" description="Disordered" evidence="7">
    <location>
        <begin position="18"/>
        <end position="193"/>
    </location>
</feature>
<dbReference type="EnsemblProtists" id="Phyra83637">
    <property type="protein sequence ID" value="Phyra83637"/>
    <property type="gene ID" value="Phyra83637"/>
</dbReference>
<keyword evidence="3" id="KW-0203">Cytokinin biosynthesis</keyword>
<feature type="compositionally biased region" description="Acidic residues" evidence="7">
    <location>
        <begin position="352"/>
        <end position="364"/>
    </location>
</feature>
<evidence type="ECO:0000313" key="8">
    <source>
        <dbReference type="EnsemblProtists" id="Phyra83637"/>
    </source>
</evidence>
<name>H3H0F4_PHYRM</name>
<protein>
    <submittedName>
        <fullName evidence="8">Uncharacterized protein</fullName>
    </submittedName>
</protein>
<evidence type="ECO:0000256" key="6">
    <source>
        <dbReference type="ARBA" id="ARBA00024199"/>
    </source>
</evidence>
<dbReference type="InParanoid" id="H3H0F4"/>
<feature type="compositionally biased region" description="Polar residues" evidence="7">
    <location>
        <begin position="332"/>
        <end position="341"/>
    </location>
</feature>
<evidence type="ECO:0000256" key="5">
    <source>
        <dbReference type="ARBA" id="ARBA00023242"/>
    </source>
</evidence>
<feature type="compositionally biased region" description="Low complexity" evidence="7">
    <location>
        <begin position="342"/>
        <end position="351"/>
    </location>
</feature>
<dbReference type="OMA" id="HPDCSCA"/>
<feature type="compositionally biased region" description="Basic and acidic residues" evidence="7">
    <location>
        <begin position="933"/>
        <end position="948"/>
    </location>
</feature>
<evidence type="ECO:0000256" key="2">
    <source>
        <dbReference type="ARBA" id="ARBA00022490"/>
    </source>
</evidence>